<dbReference type="OrthoDB" id="9770099at2"/>
<protein>
    <submittedName>
        <fullName evidence="10">ABC transporter</fullName>
    </submittedName>
</protein>
<dbReference type="InterPro" id="IPR003838">
    <property type="entry name" value="ABC3_permease_C"/>
</dbReference>
<feature type="domain" description="MacB-like periplasmic core" evidence="9">
    <location>
        <begin position="21"/>
        <end position="147"/>
    </location>
</feature>
<gene>
    <name evidence="10" type="ORF">BHF68_07195</name>
</gene>
<dbReference type="GO" id="GO:0022857">
    <property type="term" value="F:transmembrane transporter activity"/>
    <property type="evidence" value="ECO:0007669"/>
    <property type="project" value="TreeGrafter"/>
</dbReference>
<evidence type="ECO:0000256" key="4">
    <source>
        <dbReference type="ARBA" id="ARBA00022989"/>
    </source>
</evidence>
<feature type="domain" description="ABC3 transporter permease C-terminal" evidence="8">
    <location>
        <begin position="319"/>
        <end position="439"/>
    </location>
</feature>
<feature type="transmembrane region" description="Helical" evidence="7">
    <location>
        <begin position="405"/>
        <end position="429"/>
    </location>
</feature>
<evidence type="ECO:0000313" key="10">
    <source>
        <dbReference type="EMBL" id="OEF96838.1"/>
    </source>
</evidence>
<dbReference type="AlphaFoldDB" id="A0A1E5G1Q2"/>
<organism evidence="10 11">
    <name type="scientific">Desulfuribacillus alkaliarsenatis</name>
    <dbReference type="NCBI Taxonomy" id="766136"/>
    <lineage>
        <taxon>Bacteria</taxon>
        <taxon>Bacillati</taxon>
        <taxon>Bacillota</taxon>
        <taxon>Desulfuribacillia</taxon>
        <taxon>Desulfuribacillales</taxon>
        <taxon>Desulfuribacillaceae</taxon>
        <taxon>Desulfuribacillus</taxon>
    </lineage>
</organism>
<comment type="subcellular location">
    <subcellularLocation>
        <location evidence="1">Cell membrane</location>
        <topology evidence="1">Multi-pass membrane protein</topology>
    </subcellularLocation>
</comment>
<dbReference type="Pfam" id="PF12704">
    <property type="entry name" value="MacB_PCD"/>
    <property type="match status" value="1"/>
</dbReference>
<dbReference type="PANTHER" id="PTHR30572">
    <property type="entry name" value="MEMBRANE COMPONENT OF TRANSPORTER-RELATED"/>
    <property type="match status" value="1"/>
</dbReference>
<evidence type="ECO:0000259" key="9">
    <source>
        <dbReference type="Pfam" id="PF12704"/>
    </source>
</evidence>
<proteinExistence type="inferred from homology"/>
<dbReference type="RefSeq" id="WP_069643421.1">
    <property type="nucleotide sequence ID" value="NZ_MIJE01000030.1"/>
</dbReference>
<dbReference type="InterPro" id="IPR025857">
    <property type="entry name" value="MacB_PCD"/>
</dbReference>
<keyword evidence="3 7" id="KW-0812">Transmembrane</keyword>
<dbReference type="Pfam" id="PF02687">
    <property type="entry name" value="FtsX"/>
    <property type="match status" value="1"/>
</dbReference>
<dbReference type="Proteomes" id="UP000094296">
    <property type="component" value="Unassembled WGS sequence"/>
</dbReference>
<keyword evidence="11" id="KW-1185">Reference proteome</keyword>
<name>A0A1E5G1Q2_9FIRM</name>
<dbReference type="PANTHER" id="PTHR30572:SF4">
    <property type="entry name" value="ABC TRANSPORTER PERMEASE YTRF"/>
    <property type="match status" value="1"/>
</dbReference>
<evidence type="ECO:0000313" key="11">
    <source>
        <dbReference type="Proteomes" id="UP000094296"/>
    </source>
</evidence>
<dbReference type="STRING" id="766136.BHF68_07195"/>
<evidence type="ECO:0000256" key="6">
    <source>
        <dbReference type="ARBA" id="ARBA00038076"/>
    </source>
</evidence>
<evidence type="ECO:0000256" key="7">
    <source>
        <dbReference type="SAM" id="Phobius"/>
    </source>
</evidence>
<comment type="caution">
    <text evidence="10">The sequence shown here is derived from an EMBL/GenBank/DDBJ whole genome shotgun (WGS) entry which is preliminary data.</text>
</comment>
<keyword evidence="5 7" id="KW-0472">Membrane</keyword>
<sequence>MHSFDLLKMAIGNLIRRKTRTLLTIFGVIIGTASIVIMLSLGIAMDESFKEQLSYMGDLTIIEIHNYGYYEPGMQQNQSPKLDDSAVKTLNSIPNVIGVMPIKTAYMKMGAGRYVGHVPIIGINPDVMDVFGFKVETGRLLSATDRDAIVYGKYVPYNFYNPRLRNQHYGWMGGGTSSIDLMTSKLVITSDMSYGEPRSNLGDSGPNQQPAKTFDVTAVGILAESFSEKDHYAYMHIDALERILQEDRRNQRQQQDIRQPQQQNEHKYERISVKVNDFTKVEQVQDTIKAMGFQSHSLTDILNSMKETSRKMQAILGGIGGVSLFVAAIGITNTMIMSIYERTREIGVMKVIGADLDDIKRMFLIEAGMIGFFGGLLGVGFSYGVSRLLNTLGSGFMGPTSQTGLSIIPVELALAAIAFATLIGLVAGYSPARRAMNISALDAIRTDK</sequence>
<evidence type="ECO:0000256" key="3">
    <source>
        <dbReference type="ARBA" id="ARBA00022692"/>
    </source>
</evidence>
<keyword evidence="2" id="KW-1003">Cell membrane</keyword>
<feature type="transmembrane region" description="Helical" evidence="7">
    <location>
        <begin position="361"/>
        <end position="385"/>
    </location>
</feature>
<evidence type="ECO:0000259" key="8">
    <source>
        <dbReference type="Pfam" id="PF02687"/>
    </source>
</evidence>
<evidence type="ECO:0000256" key="5">
    <source>
        <dbReference type="ARBA" id="ARBA00023136"/>
    </source>
</evidence>
<dbReference type="GO" id="GO:0005886">
    <property type="term" value="C:plasma membrane"/>
    <property type="evidence" value="ECO:0007669"/>
    <property type="project" value="UniProtKB-SubCell"/>
</dbReference>
<comment type="similarity">
    <text evidence="6">Belongs to the ABC-4 integral membrane protein family.</text>
</comment>
<feature type="transmembrane region" description="Helical" evidence="7">
    <location>
        <begin position="21"/>
        <end position="45"/>
    </location>
</feature>
<feature type="transmembrane region" description="Helical" evidence="7">
    <location>
        <begin position="314"/>
        <end position="340"/>
    </location>
</feature>
<reference evidence="10 11" key="1">
    <citation type="submission" date="2016-09" db="EMBL/GenBank/DDBJ databases">
        <title>Draft genome sequence for the type strain of Desulfuribacillus alkaliarsenatis AHT28, an obligately anaerobic, sulfidogenic bacterium isolated from Russian soda lake sediments.</title>
        <authorList>
            <person name="Abin C.A."/>
            <person name="Hollibaugh J.T."/>
        </authorList>
    </citation>
    <scope>NUCLEOTIDE SEQUENCE [LARGE SCALE GENOMIC DNA]</scope>
    <source>
        <strain evidence="10 11">AHT28</strain>
    </source>
</reference>
<evidence type="ECO:0000256" key="1">
    <source>
        <dbReference type="ARBA" id="ARBA00004651"/>
    </source>
</evidence>
<dbReference type="EMBL" id="MIJE01000030">
    <property type="protein sequence ID" value="OEF96838.1"/>
    <property type="molecule type" value="Genomic_DNA"/>
</dbReference>
<accession>A0A1E5G1Q2</accession>
<keyword evidence="4 7" id="KW-1133">Transmembrane helix</keyword>
<evidence type="ECO:0000256" key="2">
    <source>
        <dbReference type="ARBA" id="ARBA00022475"/>
    </source>
</evidence>
<dbReference type="InterPro" id="IPR050250">
    <property type="entry name" value="Macrolide_Exporter_MacB"/>
</dbReference>